<sequence>MAKDWDELATAWESDQVNRELTEKVFAELTKNINLEGKHILDLGCGTGLLSEMMSPQARSIVALDASEAMIEELDKKELTNVEPVVDALTRGLVAQHPAFRKQFDLVVAVSVCEFLPHLAESLEIIYSLLNQGSAFMHWDWIIDDEDRTSGLGMVEMQDELIQAGFAQVNVTQVFKIKTKQGSTLSVMMGIAIK</sequence>
<keyword evidence="1 3" id="KW-0808">Transferase</keyword>
<gene>
    <name evidence="3" type="primary">ubiG_1</name>
    <name evidence="3" type="ORF">VR7878_01146</name>
</gene>
<dbReference type="STRING" id="1123498.VR7878_01146"/>
<dbReference type="SUPFAM" id="SSF53335">
    <property type="entry name" value="S-adenosyl-L-methionine-dependent methyltransferases"/>
    <property type="match status" value="1"/>
</dbReference>
<dbReference type="EMBL" id="FULE01000015">
    <property type="protein sequence ID" value="SJN55243.1"/>
    <property type="molecule type" value="Genomic_DNA"/>
</dbReference>
<organism evidence="3 4">
    <name type="scientific">Vibrio ruber (strain DSM 16370 / JCM 11486 / BCRC 17186 / CECT 7878 / LMG 23124 / VR1)</name>
    <dbReference type="NCBI Taxonomy" id="1123498"/>
    <lineage>
        <taxon>Bacteria</taxon>
        <taxon>Pseudomonadati</taxon>
        <taxon>Pseudomonadota</taxon>
        <taxon>Gammaproteobacteria</taxon>
        <taxon>Vibrionales</taxon>
        <taxon>Vibrionaceae</taxon>
        <taxon>Vibrio</taxon>
    </lineage>
</organism>
<dbReference type="Pfam" id="PF08242">
    <property type="entry name" value="Methyltransf_12"/>
    <property type="match status" value="1"/>
</dbReference>
<evidence type="ECO:0000259" key="2">
    <source>
        <dbReference type="Pfam" id="PF08242"/>
    </source>
</evidence>
<evidence type="ECO:0000313" key="4">
    <source>
        <dbReference type="Proteomes" id="UP000188276"/>
    </source>
</evidence>
<evidence type="ECO:0000256" key="1">
    <source>
        <dbReference type="ARBA" id="ARBA00022679"/>
    </source>
</evidence>
<keyword evidence="4" id="KW-1185">Reference proteome</keyword>
<dbReference type="EC" id="2.1.1.222" evidence="3"/>
<dbReference type="AlphaFoldDB" id="A0A1R4LFN1"/>
<keyword evidence="3" id="KW-0489">Methyltransferase</keyword>
<reference evidence="4" key="1">
    <citation type="submission" date="2017-02" db="EMBL/GenBank/DDBJ databases">
        <authorList>
            <person name="Rodrigo-Torres L."/>
            <person name="Arahal R.D."/>
            <person name="Lucena T."/>
        </authorList>
    </citation>
    <scope>NUCLEOTIDE SEQUENCE [LARGE SCALE GENOMIC DNA]</scope>
    <source>
        <strain evidence="4">CECT 7878</strain>
    </source>
</reference>
<proteinExistence type="predicted"/>
<dbReference type="CDD" id="cd02440">
    <property type="entry name" value="AdoMet_MTases"/>
    <property type="match status" value="1"/>
</dbReference>
<dbReference type="Proteomes" id="UP000188276">
    <property type="component" value="Unassembled WGS sequence"/>
</dbReference>
<name>A0A1R4LFN1_VIBR1</name>
<dbReference type="RefSeq" id="WP_077334258.1">
    <property type="nucleotide sequence ID" value="NZ_FULE01000015.1"/>
</dbReference>
<protein>
    <submittedName>
        <fullName evidence="3">Ubiquinone biosynthesis O-methyltransferase</fullName>
        <ecNumber evidence="3">2.1.1.222</ecNumber>
    </submittedName>
</protein>
<dbReference type="Gene3D" id="3.40.50.150">
    <property type="entry name" value="Vaccinia Virus protein VP39"/>
    <property type="match status" value="1"/>
</dbReference>
<feature type="domain" description="Methyltransferase type 12" evidence="2">
    <location>
        <begin position="41"/>
        <end position="133"/>
    </location>
</feature>
<dbReference type="PANTHER" id="PTHR43861:SF3">
    <property type="entry name" value="PUTATIVE (AFU_ORTHOLOGUE AFUA_2G14390)-RELATED"/>
    <property type="match status" value="1"/>
</dbReference>
<dbReference type="PANTHER" id="PTHR43861">
    <property type="entry name" value="TRANS-ACONITATE 2-METHYLTRANSFERASE-RELATED"/>
    <property type="match status" value="1"/>
</dbReference>
<dbReference type="GO" id="GO:0102208">
    <property type="term" value="F:2-polyprenyl-6-hydroxyphenol methylase activity"/>
    <property type="evidence" value="ECO:0007669"/>
    <property type="project" value="UniProtKB-EC"/>
</dbReference>
<keyword evidence="3" id="KW-0830">Ubiquinone</keyword>
<dbReference type="InterPro" id="IPR029063">
    <property type="entry name" value="SAM-dependent_MTases_sf"/>
</dbReference>
<dbReference type="OrthoDB" id="9791837at2"/>
<dbReference type="GO" id="GO:0032259">
    <property type="term" value="P:methylation"/>
    <property type="evidence" value="ECO:0007669"/>
    <property type="project" value="UniProtKB-KW"/>
</dbReference>
<dbReference type="InterPro" id="IPR013217">
    <property type="entry name" value="Methyltransf_12"/>
</dbReference>
<accession>A0A1R4LFN1</accession>
<evidence type="ECO:0000313" key="3">
    <source>
        <dbReference type="EMBL" id="SJN55243.1"/>
    </source>
</evidence>